<dbReference type="PANTHER" id="PTHR46233:SF3">
    <property type="entry name" value="HYDROXYACYLGLUTATHIONE HYDROLASE GLOC"/>
    <property type="match status" value="1"/>
</dbReference>
<comment type="cofactor">
    <cofactor evidence="1">
        <name>Zn(2+)</name>
        <dbReference type="ChEBI" id="CHEBI:29105"/>
    </cofactor>
</comment>
<accession>A0A6L5XY24</accession>
<evidence type="ECO:0000256" key="2">
    <source>
        <dbReference type="ARBA" id="ARBA00022723"/>
    </source>
</evidence>
<dbReference type="RefSeq" id="WP_154518737.1">
    <property type="nucleotide sequence ID" value="NZ_VUMT01000007.1"/>
</dbReference>
<dbReference type="SUPFAM" id="SSF56281">
    <property type="entry name" value="Metallo-hydrolase/oxidoreductase"/>
    <property type="match status" value="1"/>
</dbReference>
<dbReference type="EMBL" id="VUMT01000007">
    <property type="protein sequence ID" value="MSS63427.1"/>
    <property type="molecule type" value="Genomic_DNA"/>
</dbReference>
<dbReference type="GO" id="GO:0016787">
    <property type="term" value="F:hydrolase activity"/>
    <property type="evidence" value="ECO:0007669"/>
    <property type="project" value="UniProtKB-KW"/>
</dbReference>
<dbReference type="InterPro" id="IPR051453">
    <property type="entry name" value="MBL_Glyoxalase_II"/>
</dbReference>
<evidence type="ECO:0000313" key="7">
    <source>
        <dbReference type="Proteomes" id="UP000482209"/>
    </source>
</evidence>
<evidence type="ECO:0000259" key="5">
    <source>
        <dbReference type="SMART" id="SM00849"/>
    </source>
</evidence>
<comment type="caution">
    <text evidence="6">The sequence shown here is derived from an EMBL/GenBank/DDBJ whole genome shotgun (WGS) entry which is preliminary data.</text>
</comment>
<keyword evidence="7" id="KW-1185">Reference proteome</keyword>
<reference evidence="6 7" key="1">
    <citation type="submission" date="2019-08" db="EMBL/GenBank/DDBJ databases">
        <title>In-depth cultivation of the pig gut microbiome towards novel bacterial diversity and tailored functional studies.</title>
        <authorList>
            <person name="Wylensek D."/>
            <person name="Hitch T.C.A."/>
            <person name="Clavel T."/>
        </authorList>
    </citation>
    <scope>NUCLEOTIDE SEQUENCE [LARGE SCALE GENOMIC DNA]</scope>
    <source>
        <strain evidence="6 7">WCA-693-APC-MOT-I</strain>
    </source>
</reference>
<dbReference type="CDD" id="cd06262">
    <property type="entry name" value="metallo-hydrolase-like_MBL-fold"/>
    <property type="match status" value="1"/>
</dbReference>
<evidence type="ECO:0000313" key="6">
    <source>
        <dbReference type="EMBL" id="MSS63427.1"/>
    </source>
</evidence>
<dbReference type="InterPro" id="IPR036866">
    <property type="entry name" value="RibonucZ/Hydroxyglut_hydro"/>
</dbReference>
<feature type="domain" description="Metallo-beta-lactamase" evidence="5">
    <location>
        <begin position="20"/>
        <end position="198"/>
    </location>
</feature>
<evidence type="ECO:0000256" key="4">
    <source>
        <dbReference type="ARBA" id="ARBA00022833"/>
    </source>
</evidence>
<keyword evidence="4" id="KW-0862">Zinc</keyword>
<organism evidence="6 7">
    <name type="scientific">Velocimicrobium porci</name>
    <dbReference type="NCBI Taxonomy" id="2606634"/>
    <lineage>
        <taxon>Bacteria</taxon>
        <taxon>Bacillati</taxon>
        <taxon>Bacillota</taxon>
        <taxon>Clostridia</taxon>
        <taxon>Lachnospirales</taxon>
        <taxon>Lachnospiraceae</taxon>
        <taxon>Velocimicrobium</taxon>
    </lineage>
</organism>
<proteinExistence type="predicted"/>
<dbReference type="PANTHER" id="PTHR46233">
    <property type="entry name" value="HYDROXYACYLGLUTATHIONE HYDROLASE GLOC"/>
    <property type="match status" value="1"/>
</dbReference>
<dbReference type="GO" id="GO:0046872">
    <property type="term" value="F:metal ion binding"/>
    <property type="evidence" value="ECO:0007669"/>
    <property type="project" value="UniProtKB-KW"/>
</dbReference>
<dbReference type="InterPro" id="IPR001279">
    <property type="entry name" value="Metallo-B-lactamas"/>
</dbReference>
<dbReference type="Gene3D" id="3.60.15.10">
    <property type="entry name" value="Ribonuclease Z/Hydroxyacylglutathione hydrolase-like"/>
    <property type="match status" value="1"/>
</dbReference>
<gene>
    <name evidence="6" type="ORF">FYJ58_05990</name>
</gene>
<keyword evidence="2" id="KW-0479">Metal-binding</keyword>
<evidence type="ECO:0000256" key="1">
    <source>
        <dbReference type="ARBA" id="ARBA00001947"/>
    </source>
</evidence>
<dbReference type="AlphaFoldDB" id="A0A6L5XY24"/>
<evidence type="ECO:0000256" key="3">
    <source>
        <dbReference type="ARBA" id="ARBA00022801"/>
    </source>
</evidence>
<protein>
    <submittedName>
        <fullName evidence="6">MBL fold metallo-hydrolase</fullName>
    </submittedName>
</protein>
<sequence>MKAIQAGILNIYQLELGVIRTNCYVVMNRETKDTIIIDPADSEEVIADEIEKHDCKVKGIFLTHGHFDHIYAAVPLARRYRVSLYAGQKERELLTDFKVNCSTMIERPIEIEADEWLTDHQKITLGSLSFEVIETPGHTKGSVCYYWKEDKVLFSGDTLFLESLGRTDLPTGNSAQILTSLRDKIIVLPEETLVLTGHGSSTTIGYERKNNPYVEDNFWE</sequence>
<dbReference type="Proteomes" id="UP000482209">
    <property type="component" value="Unassembled WGS sequence"/>
</dbReference>
<dbReference type="Pfam" id="PF00753">
    <property type="entry name" value="Lactamase_B"/>
    <property type="match status" value="1"/>
</dbReference>
<name>A0A6L5XY24_9FIRM</name>
<keyword evidence="3 6" id="KW-0378">Hydrolase</keyword>
<dbReference type="SMART" id="SM00849">
    <property type="entry name" value="Lactamase_B"/>
    <property type="match status" value="1"/>
</dbReference>